<sequence length="172" mass="19507">MTEKLKACKCEVNHKTRTPYYNISNYGYTHCESCQQEVKGAGKHGERKGEMNGKTEKVVVKKDLMLTKHHLFTNNINLQAKQQIAQQQYELQNNYLISTANLADNPAIHSFFTDLLTTYAEKFAGSKSINTSQLPLKFAGFYDEQEAGRNLGTMDRAETILYPASQKVANIY</sequence>
<proteinExistence type="predicted"/>
<gene>
    <name evidence="1" type="ORF">RPERSI_LOCUS102</name>
</gene>
<keyword evidence="2" id="KW-1185">Reference proteome</keyword>
<protein>
    <submittedName>
        <fullName evidence="1">6984_t:CDS:1</fullName>
    </submittedName>
</protein>
<reference evidence="1" key="1">
    <citation type="submission" date="2021-06" db="EMBL/GenBank/DDBJ databases">
        <authorList>
            <person name="Kallberg Y."/>
            <person name="Tangrot J."/>
            <person name="Rosling A."/>
        </authorList>
    </citation>
    <scope>NUCLEOTIDE SEQUENCE</scope>
    <source>
        <strain evidence="1">MA461A</strain>
    </source>
</reference>
<dbReference type="Proteomes" id="UP000789920">
    <property type="component" value="Unassembled WGS sequence"/>
</dbReference>
<accession>A0ACA9K8X1</accession>
<comment type="caution">
    <text evidence="1">The sequence shown here is derived from an EMBL/GenBank/DDBJ whole genome shotgun (WGS) entry which is preliminary data.</text>
</comment>
<evidence type="ECO:0000313" key="2">
    <source>
        <dbReference type="Proteomes" id="UP000789920"/>
    </source>
</evidence>
<dbReference type="EMBL" id="CAJVQC010000066">
    <property type="protein sequence ID" value="CAG8459749.1"/>
    <property type="molecule type" value="Genomic_DNA"/>
</dbReference>
<organism evidence="1 2">
    <name type="scientific">Racocetra persica</name>
    <dbReference type="NCBI Taxonomy" id="160502"/>
    <lineage>
        <taxon>Eukaryota</taxon>
        <taxon>Fungi</taxon>
        <taxon>Fungi incertae sedis</taxon>
        <taxon>Mucoromycota</taxon>
        <taxon>Glomeromycotina</taxon>
        <taxon>Glomeromycetes</taxon>
        <taxon>Diversisporales</taxon>
        <taxon>Gigasporaceae</taxon>
        <taxon>Racocetra</taxon>
    </lineage>
</organism>
<name>A0ACA9K8X1_9GLOM</name>
<evidence type="ECO:0000313" key="1">
    <source>
        <dbReference type="EMBL" id="CAG8459749.1"/>
    </source>
</evidence>